<name>A0AAE1AMZ3_9GAST</name>
<evidence type="ECO:0000313" key="2">
    <source>
        <dbReference type="Proteomes" id="UP001283361"/>
    </source>
</evidence>
<reference evidence="1" key="1">
    <citation type="journal article" date="2023" name="G3 (Bethesda)">
        <title>A reference genome for the long-term kleptoplast-retaining sea slug Elysia crispata morphotype clarki.</title>
        <authorList>
            <person name="Eastman K.E."/>
            <person name="Pendleton A.L."/>
            <person name="Shaikh M.A."/>
            <person name="Suttiyut T."/>
            <person name="Ogas R."/>
            <person name="Tomko P."/>
            <person name="Gavelis G."/>
            <person name="Widhalm J.R."/>
            <person name="Wisecaver J.H."/>
        </authorList>
    </citation>
    <scope>NUCLEOTIDE SEQUENCE</scope>
    <source>
        <strain evidence="1">ECLA1</strain>
    </source>
</reference>
<keyword evidence="2" id="KW-1185">Reference proteome</keyword>
<evidence type="ECO:0000313" key="1">
    <source>
        <dbReference type="EMBL" id="KAK3790086.1"/>
    </source>
</evidence>
<accession>A0AAE1AMZ3</accession>
<proteinExistence type="predicted"/>
<protein>
    <submittedName>
        <fullName evidence="1">Uncharacterized protein</fullName>
    </submittedName>
</protein>
<gene>
    <name evidence="1" type="ORF">RRG08_030507</name>
</gene>
<dbReference type="AlphaFoldDB" id="A0AAE1AMZ3"/>
<organism evidence="1 2">
    <name type="scientific">Elysia crispata</name>
    <name type="common">lettuce slug</name>
    <dbReference type="NCBI Taxonomy" id="231223"/>
    <lineage>
        <taxon>Eukaryota</taxon>
        <taxon>Metazoa</taxon>
        <taxon>Spiralia</taxon>
        <taxon>Lophotrochozoa</taxon>
        <taxon>Mollusca</taxon>
        <taxon>Gastropoda</taxon>
        <taxon>Heterobranchia</taxon>
        <taxon>Euthyneura</taxon>
        <taxon>Panpulmonata</taxon>
        <taxon>Sacoglossa</taxon>
        <taxon>Placobranchoidea</taxon>
        <taxon>Plakobranchidae</taxon>
        <taxon>Elysia</taxon>
    </lineage>
</organism>
<dbReference type="Proteomes" id="UP001283361">
    <property type="component" value="Unassembled WGS sequence"/>
</dbReference>
<sequence length="223" mass="24220">MIKVICHIIYIEGLGLNSEKYMRSKSSKITLAGSCALVFTGLSLLPESRGLFGSCFCVQVTTHAVSQRKQTLDLSTPSITAAYSKVGLAPLTRSRQRVDKALGMQNPGQHPSVGQSWGPMPERPNQVSFGDRMNEGDKELSDLLDFSAVIVETGRPALLAPRLCGDWDLASAICCRTETERPYAALVIALKRHRQTDLEDERSALPSVATDMIKPQPGGHAVP</sequence>
<comment type="caution">
    <text evidence="1">The sequence shown here is derived from an EMBL/GenBank/DDBJ whole genome shotgun (WGS) entry which is preliminary data.</text>
</comment>
<dbReference type="EMBL" id="JAWDGP010001578">
    <property type="protein sequence ID" value="KAK3790086.1"/>
    <property type="molecule type" value="Genomic_DNA"/>
</dbReference>